<keyword evidence="4" id="KW-1185">Reference proteome</keyword>
<reference evidence="3" key="1">
    <citation type="submission" date="2023-06" db="EMBL/GenBank/DDBJ databases">
        <title>Survivors Of The Sea: Transcriptome response of Skeletonema marinoi to long-term dormancy.</title>
        <authorList>
            <person name="Pinder M.I.M."/>
            <person name="Kourtchenko O."/>
            <person name="Robertson E.K."/>
            <person name="Larsson T."/>
            <person name="Maumus F."/>
            <person name="Osuna-Cruz C.M."/>
            <person name="Vancaester E."/>
            <person name="Stenow R."/>
            <person name="Vandepoele K."/>
            <person name="Ploug H."/>
            <person name="Bruchert V."/>
            <person name="Godhe A."/>
            <person name="Topel M."/>
        </authorList>
    </citation>
    <scope>NUCLEOTIDE SEQUENCE</scope>
    <source>
        <strain evidence="3">R05AC</strain>
    </source>
</reference>
<feature type="region of interest" description="Disordered" evidence="1">
    <location>
        <begin position="340"/>
        <end position="365"/>
    </location>
</feature>
<name>A0AAD8YH78_9STRA</name>
<dbReference type="InterPro" id="IPR009769">
    <property type="entry name" value="EDR2_C"/>
</dbReference>
<evidence type="ECO:0000313" key="3">
    <source>
        <dbReference type="EMBL" id="KAK1745474.1"/>
    </source>
</evidence>
<protein>
    <submittedName>
        <fullName evidence="3">DUF1336 domain-containing protein</fullName>
    </submittedName>
</protein>
<dbReference type="EMBL" id="JATAAI010000005">
    <property type="protein sequence ID" value="KAK1745474.1"/>
    <property type="molecule type" value="Genomic_DNA"/>
</dbReference>
<accession>A0AAD8YH78</accession>
<gene>
    <name evidence="3" type="ORF">QTG54_003398</name>
</gene>
<feature type="domain" description="Protein ENHANCED DISEASE RESISTANCE 2 C-terminal" evidence="2">
    <location>
        <begin position="514"/>
        <end position="744"/>
    </location>
</feature>
<dbReference type="Pfam" id="PF07059">
    <property type="entry name" value="EDR2_C"/>
    <property type="match status" value="1"/>
</dbReference>
<sequence length="770" mass="85493">MTEILQSPLLKGTLSIKVSDTDIRRTSSSGIPGSSAIETDYILCIAPTNKVKFSVEQRKLSTGSLKVDELKTYHCSKRYVELRDLAKSMQKHAMEVVKDYERKGGSERDSLGKGALVKNVKEFAHFITNTEKSRSSIATDLDSLFKKGKSTEDIMSNTHRLTSTVLREGAPIYIRKVLEGVDDFFECIFTEKRQFGGKKTNIDHVKKVAARRQEIIDDAFEKFLDALAHADLDQMMKSKELPKSMMELVKSIENFLLTDVVEENTQQVGHNRSSGSLSSEDYVDVNDSPSTPPQDAAPARGRPAMVKALSTRQRMSDVGREEEEKECALEAELVIAESVDEKDHHSETNPPSSPQAKGVVHAPPPMEGLLPDDPLEFGVIIVVGTVFFKFLQGRTMELQTDVLALFGIACGLIGYQLAASNDTTEIVVDYSPTKKMKRVSIAELTPIVESRPRPPMMNSSRSRMLIEKSALIMKSMRQLSSIGDEDDEPKEAVQLKTFEAFPPGAKIGSHLNCWSSPPSTNFHVRGPNYLADKKKVPSGDFIFPTRGCDLFLTDNPPLNIGRYDGILNGELREKPTFIINYRLPWGVFISYHEIPERFIPFLRKRHGHGSSAVPLPSMEGMSPGEQAMCNFLLSDSEEKDEVLKIVPMVVEGPWVVKKVVGGKPAIIGTKLPISYVYQPPEKGLCEYLEADLDIVSSAAARNILAVVRSYTQVLTIDLGFVVQGNTKQYLPEQMMLGLRLHGLDPLTAELLPDSHHDVPHLTDDDGEDTD</sequence>
<dbReference type="InterPro" id="IPR045096">
    <property type="entry name" value="EDR2-like"/>
</dbReference>
<organism evidence="3 4">
    <name type="scientific">Skeletonema marinoi</name>
    <dbReference type="NCBI Taxonomy" id="267567"/>
    <lineage>
        <taxon>Eukaryota</taxon>
        <taxon>Sar</taxon>
        <taxon>Stramenopiles</taxon>
        <taxon>Ochrophyta</taxon>
        <taxon>Bacillariophyta</taxon>
        <taxon>Coscinodiscophyceae</taxon>
        <taxon>Thalassiosirophycidae</taxon>
        <taxon>Thalassiosirales</taxon>
        <taxon>Skeletonemataceae</taxon>
        <taxon>Skeletonema</taxon>
        <taxon>Skeletonema marinoi-dohrnii complex</taxon>
    </lineage>
</organism>
<comment type="caution">
    <text evidence="3">The sequence shown here is derived from an EMBL/GenBank/DDBJ whole genome shotgun (WGS) entry which is preliminary data.</text>
</comment>
<proteinExistence type="predicted"/>
<feature type="region of interest" description="Disordered" evidence="1">
    <location>
        <begin position="266"/>
        <end position="323"/>
    </location>
</feature>
<evidence type="ECO:0000313" key="4">
    <source>
        <dbReference type="Proteomes" id="UP001224775"/>
    </source>
</evidence>
<dbReference type="PANTHER" id="PTHR12136:SF41">
    <property type="entry name" value="PLECKSTRIN HOMOLOGY (PH) AND LIPID-BINDING START DOMAINS-CONTAINING PROTEIN"/>
    <property type="match status" value="1"/>
</dbReference>
<dbReference type="PANTHER" id="PTHR12136">
    <property type="entry name" value="ENHANCED DISEASE RESISTANCE-RELATED"/>
    <property type="match status" value="1"/>
</dbReference>
<feature type="compositionally biased region" description="Polar residues" evidence="1">
    <location>
        <begin position="266"/>
        <end position="279"/>
    </location>
</feature>
<evidence type="ECO:0000259" key="2">
    <source>
        <dbReference type="Pfam" id="PF07059"/>
    </source>
</evidence>
<evidence type="ECO:0000256" key="1">
    <source>
        <dbReference type="SAM" id="MobiDB-lite"/>
    </source>
</evidence>
<dbReference type="Proteomes" id="UP001224775">
    <property type="component" value="Unassembled WGS sequence"/>
</dbReference>
<dbReference type="AlphaFoldDB" id="A0AAD8YH78"/>